<feature type="domain" description="VTT" evidence="9">
    <location>
        <begin position="41"/>
        <end position="164"/>
    </location>
</feature>
<organism evidence="10 11">
    <name type="scientific">Psychromicrobium silvestre</name>
    <dbReference type="NCBI Taxonomy" id="1645614"/>
    <lineage>
        <taxon>Bacteria</taxon>
        <taxon>Bacillati</taxon>
        <taxon>Actinomycetota</taxon>
        <taxon>Actinomycetes</taxon>
        <taxon>Micrococcales</taxon>
        <taxon>Micrococcaceae</taxon>
        <taxon>Psychromicrobium</taxon>
    </lineage>
</organism>
<evidence type="ECO:0000256" key="3">
    <source>
        <dbReference type="ARBA" id="ARBA00022475"/>
    </source>
</evidence>
<feature type="transmembrane region" description="Helical" evidence="8">
    <location>
        <begin position="146"/>
        <end position="171"/>
    </location>
</feature>
<reference evidence="10 11" key="1">
    <citation type="submission" date="2020-07" db="EMBL/GenBank/DDBJ databases">
        <title>Sequencing the genomes of 1000 actinobacteria strains.</title>
        <authorList>
            <person name="Klenk H.-P."/>
        </authorList>
    </citation>
    <scope>NUCLEOTIDE SEQUENCE [LARGE SCALE GENOMIC DNA]</scope>
    <source>
        <strain evidence="10 11">DSM 102047</strain>
    </source>
</reference>
<dbReference type="RefSeq" id="WP_179390139.1">
    <property type="nucleotide sequence ID" value="NZ_JACBYQ010000002.1"/>
</dbReference>
<name>A0A7Y9S9N5_9MICC</name>
<dbReference type="PANTHER" id="PTHR42709:SF6">
    <property type="entry name" value="UNDECAPRENYL PHOSPHATE TRANSPORTER A"/>
    <property type="match status" value="1"/>
</dbReference>
<evidence type="ECO:0000256" key="4">
    <source>
        <dbReference type="ARBA" id="ARBA00022692"/>
    </source>
</evidence>
<dbReference type="GO" id="GO:0005886">
    <property type="term" value="C:plasma membrane"/>
    <property type="evidence" value="ECO:0007669"/>
    <property type="project" value="UniProtKB-SubCell"/>
</dbReference>
<comment type="caution">
    <text evidence="10">The sequence shown here is derived from an EMBL/GenBank/DDBJ whole genome shotgun (WGS) entry which is preliminary data.</text>
</comment>
<keyword evidence="11" id="KW-1185">Reference proteome</keyword>
<proteinExistence type="inferred from homology"/>
<dbReference type="InterPro" id="IPR032816">
    <property type="entry name" value="VTT_dom"/>
</dbReference>
<protein>
    <submittedName>
        <fullName evidence="10">Membrane protein DedA with SNARE-associated domain</fullName>
    </submittedName>
</protein>
<evidence type="ECO:0000256" key="8">
    <source>
        <dbReference type="SAM" id="Phobius"/>
    </source>
</evidence>
<gene>
    <name evidence="10" type="ORF">FHU41_002737</name>
</gene>
<keyword evidence="3" id="KW-1003">Cell membrane</keyword>
<dbReference type="EMBL" id="JACBYQ010000002">
    <property type="protein sequence ID" value="NYE96487.1"/>
    <property type="molecule type" value="Genomic_DNA"/>
</dbReference>
<dbReference type="Proteomes" id="UP000521748">
    <property type="component" value="Unassembled WGS sequence"/>
</dbReference>
<evidence type="ECO:0000313" key="10">
    <source>
        <dbReference type="EMBL" id="NYE96487.1"/>
    </source>
</evidence>
<keyword evidence="6 8" id="KW-0472">Membrane</keyword>
<keyword evidence="4 8" id="KW-0812">Transmembrane</keyword>
<evidence type="ECO:0000256" key="7">
    <source>
        <dbReference type="SAM" id="MobiDB-lite"/>
    </source>
</evidence>
<evidence type="ECO:0000259" key="9">
    <source>
        <dbReference type="Pfam" id="PF09335"/>
    </source>
</evidence>
<dbReference type="PANTHER" id="PTHR42709">
    <property type="entry name" value="ALKALINE PHOSPHATASE LIKE PROTEIN"/>
    <property type="match status" value="1"/>
</dbReference>
<dbReference type="Pfam" id="PF09335">
    <property type="entry name" value="VTT_dom"/>
    <property type="match status" value="1"/>
</dbReference>
<evidence type="ECO:0000256" key="5">
    <source>
        <dbReference type="ARBA" id="ARBA00022989"/>
    </source>
</evidence>
<sequence length="246" mass="26967">MNLIAFFGSLNELIAHSAGQWWVVPIVTLFCFIDGFFLFLPSETAIVALASIALHTGEPNIWLLMAGGAFGAILGDNMAYWIGSKIGTSRFRWMRRPRVAKAFDWARMELDKRGAVLVLTARYIPVGRVAVNFTAGATRYPWRKFVWLDAIASITWSAYGVAIGTFAGHWIKNNHLLGVGIAIVFAIIIGFLVDHLVKLFHQWLAKRSESSSSSSASSENSMAAAAELPDVQDEAPKVAVRGEPQA</sequence>
<feature type="transmembrane region" description="Helical" evidence="8">
    <location>
        <begin position="21"/>
        <end position="41"/>
    </location>
</feature>
<comment type="subcellular location">
    <subcellularLocation>
        <location evidence="1">Cell membrane</location>
        <topology evidence="1">Multi-pass membrane protein</topology>
    </subcellularLocation>
</comment>
<comment type="similarity">
    <text evidence="2">Belongs to the DedA family.</text>
</comment>
<feature type="transmembrane region" description="Helical" evidence="8">
    <location>
        <begin position="61"/>
        <end position="82"/>
    </location>
</feature>
<evidence type="ECO:0000256" key="2">
    <source>
        <dbReference type="ARBA" id="ARBA00010792"/>
    </source>
</evidence>
<accession>A0A7Y9S9N5</accession>
<evidence type="ECO:0000256" key="6">
    <source>
        <dbReference type="ARBA" id="ARBA00023136"/>
    </source>
</evidence>
<dbReference type="AlphaFoldDB" id="A0A7Y9S9N5"/>
<feature type="compositionally biased region" description="Low complexity" evidence="7">
    <location>
        <begin position="210"/>
        <end position="227"/>
    </location>
</feature>
<keyword evidence="5 8" id="KW-1133">Transmembrane helix</keyword>
<evidence type="ECO:0000256" key="1">
    <source>
        <dbReference type="ARBA" id="ARBA00004651"/>
    </source>
</evidence>
<feature type="region of interest" description="Disordered" evidence="7">
    <location>
        <begin position="209"/>
        <end position="246"/>
    </location>
</feature>
<evidence type="ECO:0000313" key="11">
    <source>
        <dbReference type="Proteomes" id="UP000521748"/>
    </source>
</evidence>
<dbReference type="InterPro" id="IPR051311">
    <property type="entry name" value="DedA_domain"/>
</dbReference>
<feature type="transmembrane region" description="Helical" evidence="8">
    <location>
        <begin position="177"/>
        <end position="197"/>
    </location>
</feature>